<protein>
    <submittedName>
        <fullName evidence="2">Uncharacterized protein</fullName>
    </submittedName>
</protein>
<name>B4D0Y1_9BACT</name>
<proteinExistence type="predicted"/>
<dbReference type="EMBL" id="ABVL01000006">
    <property type="protein sequence ID" value="EDY19993.1"/>
    <property type="molecule type" value="Genomic_DNA"/>
</dbReference>
<organism evidence="2 3">
    <name type="scientific">Chthoniobacter flavus Ellin428</name>
    <dbReference type="NCBI Taxonomy" id="497964"/>
    <lineage>
        <taxon>Bacteria</taxon>
        <taxon>Pseudomonadati</taxon>
        <taxon>Verrucomicrobiota</taxon>
        <taxon>Spartobacteria</taxon>
        <taxon>Chthoniobacterales</taxon>
        <taxon>Chthoniobacteraceae</taxon>
        <taxon>Chthoniobacter</taxon>
    </lineage>
</organism>
<gene>
    <name evidence="2" type="ORF">CfE428DRAFT_2582</name>
</gene>
<comment type="caution">
    <text evidence="2">The sequence shown here is derived from an EMBL/GenBank/DDBJ whole genome shotgun (WGS) entry which is preliminary data.</text>
</comment>
<accession>B4D0Y1</accession>
<dbReference type="Proteomes" id="UP000005824">
    <property type="component" value="Unassembled WGS sequence"/>
</dbReference>
<sequence length="89" mass="9566">MEPCQQSKTLGGAISRSPCVAERRPKSVALRAWSTVSDWEVAAPSGRFAWAPADTRKAHAPLLPAEDGAARHPYLQNAPLHKSPLTPTP</sequence>
<evidence type="ECO:0000313" key="3">
    <source>
        <dbReference type="Proteomes" id="UP000005824"/>
    </source>
</evidence>
<feature type="region of interest" description="Disordered" evidence="1">
    <location>
        <begin position="61"/>
        <end position="89"/>
    </location>
</feature>
<dbReference type="STRING" id="497964.CfE428DRAFT_2582"/>
<dbReference type="InParanoid" id="B4D0Y1"/>
<dbReference type="AlphaFoldDB" id="B4D0Y1"/>
<keyword evidence="3" id="KW-1185">Reference proteome</keyword>
<reference evidence="2 3" key="1">
    <citation type="journal article" date="2011" name="J. Bacteriol.">
        <title>Genome sequence of Chthoniobacter flavus Ellin428, an aerobic heterotrophic soil bacterium.</title>
        <authorList>
            <person name="Kant R."/>
            <person name="van Passel M.W."/>
            <person name="Palva A."/>
            <person name="Lucas S."/>
            <person name="Lapidus A."/>
            <person name="Glavina Del Rio T."/>
            <person name="Dalin E."/>
            <person name="Tice H."/>
            <person name="Bruce D."/>
            <person name="Goodwin L."/>
            <person name="Pitluck S."/>
            <person name="Larimer F.W."/>
            <person name="Land M.L."/>
            <person name="Hauser L."/>
            <person name="Sangwan P."/>
            <person name="de Vos W.M."/>
            <person name="Janssen P.H."/>
            <person name="Smidt H."/>
        </authorList>
    </citation>
    <scope>NUCLEOTIDE SEQUENCE [LARGE SCALE GENOMIC DNA]</scope>
    <source>
        <strain evidence="2 3">Ellin428</strain>
    </source>
</reference>
<evidence type="ECO:0000256" key="1">
    <source>
        <dbReference type="SAM" id="MobiDB-lite"/>
    </source>
</evidence>
<evidence type="ECO:0000313" key="2">
    <source>
        <dbReference type="EMBL" id="EDY19993.1"/>
    </source>
</evidence>